<keyword evidence="2" id="KW-1185">Reference proteome</keyword>
<accession>A0A1H8JTM1</accession>
<dbReference type="OrthoDB" id="9965996at2"/>
<sequence length="217" mass="25390">MDKFAALNNIENYTDKFNETGFFPHAMQVFILANSNSLPIPKEILDAIEKGFAEWWKCDGKKPLEEIFNLKAGKGNTTVLAKGWKNLRNKRLFTIMAKLMFLGWKDRDASEVACRWLEEQYIANPEKYRWLKHANTGRKGDNDTQEKNFLSSDSLLKEKRNNKKLFAESQRDAAESMIFWDDQKKQTVEKFYRQLVNVSIEKENPKTTEELLKILVN</sequence>
<protein>
    <submittedName>
        <fullName evidence="1">Uncharacterized protein</fullName>
    </submittedName>
</protein>
<proteinExistence type="predicted"/>
<name>A0A1H8JTM1_9PROT</name>
<evidence type="ECO:0000313" key="2">
    <source>
        <dbReference type="Proteomes" id="UP000198814"/>
    </source>
</evidence>
<organism evidence="1 2">
    <name type="scientific">Nitrosomonas oligotropha</name>
    <dbReference type="NCBI Taxonomy" id="42354"/>
    <lineage>
        <taxon>Bacteria</taxon>
        <taxon>Pseudomonadati</taxon>
        <taxon>Pseudomonadota</taxon>
        <taxon>Betaproteobacteria</taxon>
        <taxon>Nitrosomonadales</taxon>
        <taxon>Nitrosomonadaceae</taxon>
        <taxon>Nitrosomonas</taxon>
    </lineage>
</organism>
<dbReference type="EMBL" id="FODO01000001">
    <property type="protein sequence ID" value="SEN83646.1"/>
    <property type="molecule type" value="Genomic_DNA"/>
</dbReference>
<dbReference type="RefSeq" id="WP_090314738.1">
    <property type="nucleotide sequence ID" value="NZ_FNOE01000001.1"/>
</dbReference>
<dbReference type="STRING" id="42354.SAMN05216333_101292"/>
<gene>
    <name evidence="1" type="ORF">SAMN05216333_101292</name>
</gene>
<dbReference type="AlphaFoldDB" id="A0A1H8JTM1"/>
<reference evidence="2" key="1">
    <citation type="submission" date="2016-10" db="EMBL/GenBank/DDBJ databases">
        <authorList>
            <person name="Varghese N."/>
            <person name="Submissions S."/>
        </authorList>
    </citation>
    <scope>NUCLEOTIDE SEQUENCE [LARGE SCALE GENOMIC DNA]</scope>
    <source>
        <strain evidence="2">Nm76</strain>
    </source>
</reference>
<dbReference type="Proteomes" id="UP000198814">
    <property type="component" value="Unassembled WGS sequence"/>
</dbReference>
<evidence type="ECO:0000313" key="1">
    <source>
        <dbReference type="EMBL" id="SEN83646.1"/>
    </source>
</evidence>